<sequence>SDSSDNVLNPNKINQQNANIVDESDCKLPFSSQLVSPRTVTGSANVLNKGAIDWGYHSLMAYGSNSTVFVVDTHNVQIVQSLDLHKSMVKKILWVSCVETKSDGNPSIQLISGDASGHIVHWDITTATALSVLQDGNKPVLGMEWVPGLENELDVGCTTLTIFSCHLGY</sequence>
<dbReference type="InterPro" id="IPR039694">
    <property type="entry name" value="WDR11"/>
</dbReference>
<name>A0A161M0I1_TRIIF</name>
<reference evidence="1" key="2">
    <citation type="journal article" date="2017" name="J. Med. Entomol.">
        <title>Transcriptome Analysis of the Triatoma infestans (Hemiptera: Reduviidae) Integument.</title>
        <authorList>
            <person name="Calderon-Fernandez G.M."/>
            <person name="Moriconi D.E."/>
            <person name="Dulbecco A.B."/>
            <person name="Juarez M.P."/>
        </authorList>
    </citation>
    <scope>NUCLEOTIDE SEQUENCE</scope>
    <source>
        <strain evidence="1">Int1</strain>
        <tissue evidence="1">Integument</tissue>
    </source>
</reference>
<dbReference type="PANTHER" id="PTHR14593:SF5">
    <property type="entry name" value="WD REPEAT-CONTAINING PROTEIN 11"/>
    <property type="match status" value="1"/>
</dbReference>
<dbReference type="InterPro" id="IPR015943">
    <property type="entry name" value="WD40/YVTN_repeat-like_dom_sf"/>
</dbReference>
<dbReference type="PANTHER" id="PTHR14593">
    <property type="entry name" value="WD REPEAT-CONTAINING PROTEIN 11"/>
    <property type="match status" value="1"/>
</dbReference>
<accession>A0A161M0I1</accession>
<dbReference type="AlphaFoldDB" id="A0A161M0I1"/>
<proteinExistence type="predicted"/>
<evidence type="ECO:0000313" key="1">
    <source>
        <dbReference type="EMBL" id="JAR95503.1"/>
    </source>
</evidence>
<protein>
    <submittedName>
        <fullName evidence="1">Wd repeat-containing protein 11-like protein</fullName>
    </submittedName>
</protein>
<dbReference type="SUPFAM" id="SSF50978">
    <property type="entry name" value="WD40 repeat-like"/>
    <property type="match status" value="1"/>
</dbReference>
<feature type="non-terminal residue" evidence="1">
    <location>
        <position position="1"/>
    </location>
</feature>
<dbReference type="Gene3D" id="2.130.10.10">
    <property type="entry name" value="YVTN repeat-like/Quinoprotein amine dehydrogenase"/>
    <property type="match status" value="1"/>
</dbReference>
<dbReference type="EMBL" id="GEMB01007955">
    <property type="protein sequence ID" value="JAR95503.1"/>
    <property type="molecule type" value="Transcribed_RNA"/>
</dbReference>
<dbReference type="InterPro" id="IPR036322">
    <property type="entry name" value="WD40_repeat_dom_sf"/>
</dbReference>
<organism evidence="1">
    <name type="scientific">Triatoma infestans</name>
    <name type="common">Assassin bug</name>
    <dbReference type="NCBI Taxonomy" id="30076"/>
    <lineage>
        <taxon>Eukaryota</taxon>
        <taxon>Metazoa</taxon>
        <taxon>Ecdysozoa</taxon>
        <taxon>Arthropoda</taxon>
        <taxon>Hexapoda</taxon>
        <taxon>Insecta</taxon>
        <taxon>Pterygota</taxon>
        <taxon>Neoptera</taxon>
        <taxon>Paraneoptera</taxon>
        <taxon>Hemiptera</taxon>
        <taxon>Heteroptera</taxon>
        <taxon>Panheteroptera</taxon>
        <taxon>Cimicomorpha</taxon>
        <taxon>Reduviidae</taxon>
        <taxon>Triatominae</taxon>
        <taxon>Triatoma</taxon>
    </lineage>
</organism>
<dbReference type="GO" id="GO:0005737">
    <property type="term" value="C:cytoplasm"/>
    <property type="evidence" value="ECO:0007669"/>
    <property type="project" value="TreeGrafter"/>
</dbReference>
<reference evidence="1" key="1">
    <citation type="submission" date="2016-04" db="EMBL/GenBank/DDBJ databases">
        <authorList>
            <person name="Calderon-Fernandez G.M.Sr."/>
        </authorList>
    </citation>
    <scope>NUCLEOTIDE SEQUENCE</scope>
    <source>
        <strain evidence="1">Int1</strain>
        <tissue evidence="1">Integument</tissue>
    </source>
</reference>